<dbReference type="PANTHER" id="PTHR39084:SF1">
    <property type="entry name" value="DUF4010 DOMAIN-CONTAINING PROTEIN"/>
    <property type="match status" value="1"/>
</dbReference>
<feature type="transmembrane region" description="Helical" evidence="1">
    <location>
        <begin position="402"/>
        <end position="424"/>
    </location>
</feature>
<reference evidence="5" key="1">
    <citation type="journal article" date="2019" name="Int. J. Syst. Evol. Microbiol.">
        <title>The Global Catalogue of Microorganisms (GCM) 10K type strain sequencing project: providing services to taxonomists for standard genome sequencing and annotation.</title>
        <authorList>
            <consortium name="The Broad Institute Genomics Platform"/>
            <consortium name="The Broad Institute Genome Sequencing Center for Infectious Disease"/>
            <person name="Wu L."/>
            <person name="Ma J."/>
        </authorList>
    </citation>
    <scope>NUCLEOTIDE SEQUENCE [LARGE SCALE GENOMIC DNA]</scope>
    <source>
        <strain evidence="5">CGMCC 1.19062</strain>
    </source>
</reference>
<feature type="transmembrane region" description="Helical" evidence="1">
    <location>
        <begin position="92"/>
        <end position="111"/>
    </location>
</feature>
<dbReference type="InterPro" id="IPR025105">
    <property type="entry name" value="DUF4010"/>
</dbReference>
<evidence type="ECO:0000259" key="2">
    <source>
        <dbReference type="Pfam" id="PF02308"/>
    </source>
</evidence>
<keyword evidence="1" id="KW-0472">Membrane</keyword>
<accession>A0ABW5DPM7</accession>
<dbReference type="EMBL" id="JBHUIP010000009">
    <property type="protein sequence ID" value="MFD2263077.1"/>
    <property type="molecule type" value="Genomic_DNA"/>
</dbReference>
<dbReference type="RefSeq" id="WP_379876048.1">
    <property type="nucleotide sequence ID" value="NZ_JBHUIP010000009.1"/>
</dbReference>
<dbReference type="InterPro" id="IPR049177">
    <property type="entry name" value="MgtC_SapB_SrpB_YhiD_N"/>
</dbReference>
<dbReference type="PANTHER" id="PTHR39084">
    <property type="entry name" value="MEMBRANE PROTEIN-RELATED"/>
    <property type="match status" value="1"/>
</dbReference>
<feature type="transmembrane region" description="Helical" evidence="1">
    <location>
        <begin position="316"/>
        <end position="334"/>
    </location>
</feature>
<evidence type="ECO:0000256" key="1">
    <source>
        <dbReference type="SAM" id="Phobius"/>
    </source>
</evidence>
<feature type="transmembrane region" description="Helical" evidence="1">
    <location>
        <begin position="117"/>
        <end position="135"/>
    </location>
</feature>
<dbReference type="Pfam" id="PF02308">
    <property type="entry name" value="MgtC"/>
    <property type="match status" value="1"/>
</dbReference>
<feature type="domain" description="DUF4010" evidence="3">
    <location>
        <begin position="185"/>
        <end position="398"/>
    </location>
</feature>
<feature type="transmembrane region" description="Helical" evidence="1">
    <location>
        <begin position="6"/>
        <end position="26"/>
    </location>
</feature>
<keyword evidence="5" id="KW-1185">Reference proteome</keyword>
<feature type="transmembrane region" description="Helical" evidence="1">
    <location>
        <begin position="374"/>
        <end position="393"/>
    </location>
</feature>
<feature type="transmembrane region" description="Helical" evidence="1">
    <location>
        <begin position="205"/>
        <end position="230"/>
    </location>
</feature>
<feature type="transmembrane region" description="Helical" evidence="1">
    <location>
        <begin position="242"/>
        <end position="266"/>
    </location>
</feature>
<gene>
    <name evidence="4" type="ORF">ACFSM5_09285</name>
</gene>
<dbReference type="Pfam" id="PF13194">
    <property type="entry name" value="DUF4010"/>
    <property type="match status" value="1"/>
</dbReference>
<comment type="caution">
    <text evidence="4">The sequence shown here is derived from an EMBL/GenBank/DDBJ whole genome shotgun (WGS) entry which is preliminary data.</text>
</comment>
<name>A0ABW5DPM7_9PROT</name>
<dbReference type="Proteomes" id="UP001597295">
    <property type="component" value="Unassembled WGS sequence"/>
</dbReference>
<keyword evidence="1" id="KW-0812">Transmembrane</keyword>
<feature type="transmembrane region" description="Helical" evidence="1">
    <location>
        <begin position="341"/>
        <end position="362"/>
    </location>
</feature>
<evidence type="ECO:0000313" key="5">
    <source>
        <dbReference type="Proteomes" id="UP001597295"/>
    </source>
</evidence>
<sequence>MPDGQLALRLAVALAIGLLIGLERGWKHRDGEEGSRTAGLRTFAITGLLGGVAGALEQIMGPMILAAVFLAYTAALLLYTRMKIAADDNENYGATSTIAALLTLALGAMAVVGEMQVAIGAGVAVAVLLALKQPLHSWLKRMNWEEFRAVLMLLAMGFLLLPLLPDRTIDPWDTINPRTVWIMAIAICGVSFLGYVAVKAAGAEAGLTLAAVTGGLASSTATTVTLARMARQTSGSEASAPMLLAGAILLAGAVMMGRVIVVASVLNAEMLLPLAGPLGAGAAASLILAGGMMLYHRHSAGSAPNLEIKNPFEFKMALKLCAIITVLLAAAKIAQRYLGESGLLGLALISGLADVDALTLSLARMAGNEVTPTMAAGGIGLAVASNSISKAVLTTAIGGKAVGLWVAAGTVVIIAAGAAGYWVLSMALAGD</sequence>
<evidence type="ECO:0000313" key="4">
    <source>
        <dbReference type="EMBL" id="MFD2263077.1"/>
    </source>
</evidence>
<feature type="transmembrane region" description="Helical" evidence="1">
    <location>
        <begin position="38"/>
        <end position="56"/>
    </location>
</feature>
<keyword evidence="1" id="KW-1133">Transmembrane helix</keyword>
<protein>
    <submittedName>
        <fullName evidence="4">MgtC/SapB family protein</fullName>
    </submittedName>
</protein>
<feature type="domain" description="MgtC/SapB/SrpB/YhiD N-terminal" evidence="2">
    <location>
        <begin position="10"/>
        <end position="137"/>
    </location>
</feature>
<feature type="transmembrane region" description="Helical" evidence="1">
    <location>
        <begin position="62"/>
        <end position="80"/>
    </location>
</feature>
<evidence type="ECO:0000259" key="3">
    <source>
        <dbReference type="Pfam" id="PF13194"/>
    </source>
</evidence>
<feature type="transmembrane region" description="Helical" evidence="1">
    <location>
        <begin position="278"/>
        <end position="296"/>
    </location>
</feature>
<organism evidence="4 5">
    <name type="scientific">Lacibacterium aquatile</name>
    <dbReference type="NCBI Taxonomy" id="1168082"/>
    <lineage>
        <taxon>Bacteria</taxon>
        <taxon>Pseudomonadati</taxon>
        <taxon>Pseudomonadota</taxon>
        <taxon>Alphaproteobacteria</taxon>
        <taxon>Rhodospirillales</taxon>
        <taxon>Rhodospirillaceae</taxon>
    </lineage>
</organism>
<feature type="transmembrane region" description="Helical" evidence="1">
    <location>
        <begin position="179"/>
        <end position="198"/>
    </location>
</feature>
<proteinExistence type="predicted"/>
<feature type="transmembrane region" description="Helical" evidence="1">
    <location>
        <begin position="147"/>
        <end position="164"/>
    </location>
</feature>